<dbReference type="SUPFAM" id="SSF51338">
    <property type="entry name" value="Composite domain of metallo-dependent hydrolases"/>
    <property type="match status" value="1"/>
</dbReference>
<organism evidence="3 4">
    <name type="scientific">Nocardioides kongjuensis</name>
    <dbReference type="NCBI Taxonomy" id="349522"/>
    <lineage>
        <taxon>Bacteria</taxon>
        <taxon>Bacillati</taxon>
        <taxon>Actinomycetota</taxon>
        <taxon>Actinomycetes</taxon>
        <taxon>Propionibacteriales</taxon>
        <taxon>Nocardioidaceae</taxon>
        <taxon>Nocardioides</taxon>
    </lineage>
</organism>
<evidence type="ECO:0000256" key="1">
    <source>
        <dbReference type="ARBA" id="ARBA00022801"/>
    </source>
</evidence>
<dbReference type="InterPro" id="IPR006680">
    <property type="entry name" value="Amidohydro-rel"/>
</dbReference>
<gene>
    <name evidence="3" type="ORF">BJ958_003187</name>
</gene>
<sequence>MTVESARREGLQASIGARGALLDRVRGERTSVPATGPLVLAPSWVLAWQDGRMALLRDHEVVVEGDRVLEVRPRRGSVDQRVDMHGQVLVPGFISMHGHAAGGAATRGYVEGNLTPMAKGVELRQGRQFLHAMVMLDDLSDEDLDLMTALNLVEMVRGGCTTQVEMSKSLRQMQSYVRVARELGLRGYPSGAVPGMKRILPIWKRGEDDQPLLDSVAGTLAEIEDNLVYARSIDGVDDGRIRPMMAPATNAVHTPETYLAMKTAAQELHGLHIHLQSGYGRAPQPDTQALQRLWGHDEVPWLESLGIFDGSVRVFGAHLLGIDLARDLPVLANDHFTFANCPSGTGAGVTPAQWPWPEALGAGVNSGIGLDTHSNDYLENLKMAVIYGRIRADFLGDSTPVPMVRPSIWTGLEAATVGGARGLGRDDLGRIEAGAKADLTSIDVTGLLVGVGTVPREPLNHLFYANGLSVRNVMTDGNWQVRDGHVLGIDEDRILAESGRIVQAMWDEMERADVFVDQPDHDLVPACC</sequence>
<dbReference type="Proteomes" id="UP000582231">
    <property type="component" value="Unassembled WGS sequence"/>
</dbReference>
<dbReference type="SUPFAM" id="SSF51556">
    <property type="entry name" value="Metallo-dependent hydrolases"/>
    <property type="match status" value="1"/>
</dbReference>
<dbReference type="GO" id="GO:0016810">
    <property type="term" value="F:hydrolase activity, acting on carbon-nitrogen (but not peptide) bonds"/>
    <property type="evidence" value="ECO:0007669"/>
    <property type="project" value="InterPro"/>
</dbReference>
<protein>
    <submittedName>
        <fullName evidence="3">Cytosine/adenosine deaminase-related metal-dependent hydrolase</fullName>
    </submittedName>
</protein>
<keyword evidence="4" id="KW-1185">Reference proteome</keyword>
<comment type="caution">
    <text evidence="3">The sequence shown here is derived from an EMBL/GenBank/DDBJ whole genome shotgun (WGS) entry which is preliminary data.</text>
</comment>
<dbReference type="Gene3D" id="3.20.20.140">
    <property type="entry name" value="Metal-dependent hydrolases"/>
    <property type="match status" value="1"/>
</dbReference>
<name>A0A852RDH6_9ACTN</name>
<dbReference type="AlphaFoldDB" id="A0A852RDH6"/>
<dbReference type="EMBL" id="JACCBF010000001">
    <property type="protein sequence ID" value="NYD31641.1"/>
    <property type="molecule type" value="Genomic_DNA"/>
</dbReference>
<proteinExistence type="predicted"/>
<dbReference type="Gene3D" id="2.30.40.10">
    <property type="entry name" value="Urease, subunit C, domain 1"/>
    <property type="match status" value="1"/>
</dbReference>
<evidence type="ECO:0000259" key="2">
    <source>
        <dbReference type="Pfam" id="PF01979"/>
    </source>
</evidence>
<dbReference type="PANTHER" id="PTHR43794">
    <property type="entry name" value="AMINOHYDROLASE SSNA-RELATED"/>
    <property type="match status" value="1"/>
</dbReference>
<dbReference type="InterPro" id="IPR032466">
    <property type="entry name" value="Metal_Hydrolase"/>
</dbReference>
<dbReference type="InterPro" id="IPR050287">
    <property type="entry name" value="MTA/SAH_deaminase"/>
</dbReference>
<keyword evidence="1 3" id="KW-0378">Hydrolase</keyword>
<dbReference type="PANTHER" id="PTHR43794:SF11">
    <property type="entry name" value="AMIDOHYDROLASE-RELATED DOMAIN-CONTAINING PROTEIN"/>
    <property type="match status" value="1"/>
</dbReference>
<dbReference type="RefSeq" id="WP_179727925.1">
    <property type="nucleotide sequence ID" value="NZ_BAABEF010000001.1"/>
</dbReference>
<evidence type="ECO:0000313" key="4">
    <source>
        <dbReference type="Proteomes" id="UP000582231"/>
    </source>
</evidence>
<feature type="domain" description="Amidohydrolase-related" evidence="2">
    <location>
        <begin position="88"/>
        <end position="479"/>
    </location>
</feature>
<evidence type="ECO:0000313" key="3">
    <source>
        <dbReference type="EMBL" id="NYD31641.1"/>
    </source>
</evidence>
<dbReference type="InterPro" id="IPR011059">
    <property type="entry name" value="Metal-dep_hydrolase_composite"/>
</dbReference>
<reference evidence="3 4" key="1">
    <citation type="submission" date="2020-07" db="EMBL/GenBank/DDBJ databases">
        <title>Sequencing the genomes of 1000 actinobacteria strains.</title>
        <authorList>
            <person name="Klenk H.-P."/>
        </authorList>
    </citation>
    <scope>NUCLEOTIDE SEQUENCE [LARGE SCALE GENOMIC DNA]</scope>
    <source>
        <strain evidence="3 4">DSM 19082</strain>
    </source>
</reference>
<accession>A0A852RDH6</accession>
<dbReference type="Pfam" id="PF01979">
    <property type="entry name" value="Amidohydro_1"/>
    <property type="match status" value="1"/>
</dbReference>